<feature type="domain" description="Heterokaryon incompatibility" evidence="1">
    <location>
        <begin position="130"/>
        <end position="284"/>
    </location>
</feature>
<dbReference type="PANTHER" id="PTHR33112:SF16">
    <property type="entry name" value="HETEROKARYON INCOMPATIBILITY DOMAIN-CONTAINING PROTEIN"/>
    <property type="match status" value="1"/>
</dbReference>
<protein>
    <submittedName>
        <fullName evidence="2">HET-domain-containing protein</fullName>
    </submittedName>
</protein>
<dbReference type="InterPro" id="IPR010730">
    <property type="entry name" value="HET"/>
</dbReference>
<name>A0A6A6I8N4_9PLEO</name>
<dbReference type="Pfam" id="PF06985">
    <property type="entry name" value="HET"/>
    <property type="match status" value="1"/>
</dbReference>
<dbReference type="AlphaFoldDB" id="A0A6A6I8N4"/>
<dbReference type="Proteomes" id="UP000800094">
    <property type="component" value="Unassembled WGS sequence"/>
</dbReference>
<evidence type="ECO:0000313" key="2">
    <source>
        <dbReference type="EMBL" id="KAF2245890.1"/>
    </source>
</evidence>
<sequence length="645" mass="73525">MEFKRAGRTGGTGVRLKIEQTGSGSVLRAFMDGGLVRAESAGRRLEMYVTVGEEDVARGLGVTWERERAFSGSGWHLERASRWMGECEEGHDCEDVAEGRGWPGRLIDVGGGEDGVRLVSTPKEEKRLRYATLSHCWGAAGLPDSAKTTMDTLEEREAGIAVDTLPRTFREAIEVTRRLGLDYLWIDALCIVQGSLEDWRHEGERMDAIYSNSTVTLAAESSEDSRGGLFTDNVGPDEGMSVPITITSPLSDGQTATLIFRASDSRSLKTEARHLQSRAWALQERVVSPRILHFFDVGILWECRRHYEVWHEPSANVPSYCISHIGAQFGKEFMAPRVAYVNFQKEQLLMESLHYSTLEELQRVRQMLKERDFELPRWALYRPWFRYILPEYTHRRLTFKSDKLPAISSIARALHRQTGSTYLAGLWEEDIAFGLAWHPSSEVTETKQRVYVSMPTAIPRPSWSWASYDFGCTWRIYTSDAGYWDQDIEKTFFNSHIVLRSYEMELAGTDPFGEVRGCKLHIRGKAFPGDHVMSADGQDQKSSIYLQCRDGKTRGWTRAGPVRGLSQAWMLQEPVEKMPETVCLLLCSDREYAVLVLRNVESNTFERKDIFWLSPTDIGENEGAQLRHEFEYWMENGEEEDFVLV</sequence>
<evidence type="ECO:0000259" key="1">
    <source>
        <dbReference type="Pfam" id="PF06985"/>
    </source>
</evidence>
<organism evidence="2 3">
    <name type="scientific">Trematosphaeria pertusa</name>
    <dbReference type="NCBI Taxonomy" id="390896"/>
    <lineage>
        <taxon>Eukaryota</taxon>
        <taxon>Fungi</taxon>
        <taxon>Dikarya</taxon>
        <taxon>Ascomycota</taxon>
        <taxon>Pezizomycotina</taxon>
        <taxon>Dothideomycetes</taxon>
        <taxon>Pleosporomycetidae</taxon>
        <taxon>Pleosporales</taxon>
        <taxon>Massarineae</taxon>
        <taxon>Trematosphaeriaceae</taxon>
        <taxon>Trematosphaeria</taxon>
    </lineage>
</organism>
<dbReference type="PANTHER" id="PTHR33112">
    <property type="entry name" value="DOMAIN PROTEIN, PUTATIVE-RELATED"/>
    <property type="match status" value="1"/>
</dbReference>
<dbReference type="EMBL" id="ML987199">
    <property type="protein sequence ID" value="KAF2245890.1"/>
    <property type="molecule type" value="Genomic_DNA"/>
</dbReference>
<accession>A0A6A6I8N4</accession>
<dbReference type="RefSeq" id="XP_033680894.1">
    <property type="nucleotide sequence ID" value="XM_033829529.1"/>
</dbReference>
<proteinExistence type="predicted"/>
<reference evidence="2" key="1">
    <citation type="journal article" date="2020" name="Stud. Mycol.">
        <title>101 Dothideomycetes genomes: a test case for predicting lifestyles and emergence of pathogens.</title>
        <authorList>
            <person name="Haridas S."/>
            <person name="Albert R."/>
            <person name="Binder M."/>
            <person name="Bloem J."/>
            <person name="Labutti K."/>
            <person name="Salamov A."/>
            <person name="Andreopoulos B."/>
            <person name="Baker S."/>
            <person name="Barry K."/>
            <person name="Bills G."/>
            <person name="Bluhm B."/>
            <person name="Cannon C."/>
            <person name="Castanera R."/>
            <person name="Culley D."/>
            <person name="Daum C."/>
            <person name="Ezra D."/>
            <person name="Gonzalez J."/>
            <person name="Henrissat B."/>
            <person name="Kuo A."/>
            <person name="Liang C."/>
            <person name="Lipzen A."/>
            <person name="Lutzoni F."/>
            <person name="Magnuson J."/>
            <person name="Mondo S."/>
            <person name="Nolan M."/>
            <person name="Ohm R."/>
            <person name="Pangilinan J."/>
            <person name="Park H.-J."/>
            <person name="Ramirez L."/>
            <person name="Alfaro M."/>
            <person name="Sun H."/>
            <person name="Tritt A."/>
            <person name="Yoshinaga Y."/>
            <person name="Zwiers L.-H."/>
            <person name="Turgeon B."/>
            <person name="Goodwin S."/>
            <person name="Spatafora J."/>
            <person name="Crous P."/>
            <person name="Grigoriev I."/>
        </authorList>
    </citation>
    <scope>NUCLEOTIDE SEQUENCE</scope>
    <source>
        <strain evidence="2">CBS 122368</strain>
    </source>
</reference>
<evidence type="ECO:0000313" key="3">
    <source>
        <dbReference type="Proteomes" id="UP000800094"/>
    </source>
</evidence>
<dbReference type="OrthoDB" id="2958217at2759"/>
<dbReference type="GeneID" id="54582859"/>
<gene>
    <name evidence="2" type="ORF">BU26DRAFT_521430</name>
</gene>
<keyword evidence="3" id="KW-1185">Reference proteome</keyword>